<dbReference type="InterPro" id="IPR029016">
    <property type="entry name" value="GAF-like_dom_sf"/>
</dbReference>
<organism evidence="2 3">
    <name type="scientific">Gloeobacter morelensis MG652769</name>
    <dbReference type="NCBI Taxonomy" id="2781736"/>
    <lineage>
        <taxon>Bacteria</taxon>
        <taxon>Bacillati</taxon>
        <taxon>Cyanobacteriota</taxon>
        <taxon>Cyanophyceae</taxon>
        <taxon>Gloeobacterales</taxon>
        <taxon>Gloeobacteraceae</taxon>
        <taxon>Gloeobacter</taxon>
        <taxon>Gloeobacter morelensis</taxon>
    </lineage>
</organism>
<keyword evidence="1" id="KW-0472">Membrane</keyword>
<dbReference type="Pfam" id="PF11152">
    <property type="entry name" value="CCB2_CCB4"/>
    <property type="match status" value="1"/>
</dbReference>
<dbReference type="EMBL" id="CP063845">
    <property type="protein sequence ID" value="UFP94009.1"/>
    <property type="molecule type" value="Genomic_DNA"/>
</dbReference>
<dbReference type="InterPro" id="IPR044705">
    <property type="entry name" value="CCB4"/>
</dbReference>
<feature type="transmembrane region" description="Helical" evidence="1">
    <location>
        <begin position="6"/>
        <end position="27"/>
    </location>
</feature>
<evidence type="ECO:0000256" key="1">
    <source>
        <dbReference type="SAM" id="Phobius"/>
    </source>
</evidence>
<dbReference type="Gene3D" id="3.30.450.40">
    <property type="match status" value="1"/>
</dbReference>
<gene>
    <name evidence="2" type="ORF">ISF26_19940</name>
</gene>
<evidence type="ECO:0000313" key="3">
    <source>
        <dbReference type="Proteomes" id="UP001054846"/>
    </source>
</evidence>
<keyword evidence="1" id="KW-1133">Transmembrane helix</keyword>
<evidence type="ECO:0000313" key="2">
    <source>
        <dbReference type="EMBL" id="UFP94009.1"/>
    </source>
</evidence>
<dbReference type="InterPro" id="IPR021325">
    <property type="entry name" value="CCB2/CCB4"/>
</dbReference>
<keyword evidence="3" id="KW-1185">Reference proteome</keyword>
<dbReference type="Proteomes" id="UP001054846">
    <property type="component" value="Chromosome"/>
</dbReference>
<protein>
    <submittedName>
        <fullName evidence="2">Cofactor assembly of complex C subunit B</fullName>
    </submittedName>
</protein>
<dbReference type="PANTHER" id="PTHR34943">
    <property type="match status" value="1"/>
</dbReference>
<accession>A0ABY3PK62</accession>
<name>A0ABY3PK62_9CYAN</name>
<sequence>MSSVLLRNLPIAVGLLGGTLVVLNRLLGTANLAPEQTRSDALGLAMAAVLVLVGLLWQQVQPAPPEEVQLAGEPIDERSERLAYAQEALLLIRRLLLEHTRARVLLVWWQGETAMRAGVFEGPSPFRAGPIVERVLRTGRPVYLVDLRLFPGRIEFAYLPSNLQAVVCQPLGNRGVLLVGSAAPRSFSEQELAWIETLAQFLDERLRAAG</sequence>
<proteinExistence type="predicted"/>
<dbReference type="RefSeq" id="WP_230841069.1">
    <property type="nucleotide sequence ID" value="NZ_CP063845.1"/>
</dbReference>
<dbReference type="PANTHER" id="PTHR34943:SF2">
    <property type="entry name" value="PROTEIN COFACTOR ASSEMBLY OF COMPLEX C SUBUNIT B CCB4, CHLOROPLASTIC"/>
    <property type="match status" value="1"/>
</dbReference>
<keyword evidence="1" id="KW-0812">Transmembrane</keyword>
<feature type="transmembrane region" description="Helical" evidence="1">
    <location>
        <begin position="39"/>
        <end position="57"/>
    </location>
</feature>
<reference evidence="2 3" key="1">
    <citation type="journal article" date="2021" name="Genome Biol. Evol.">
        <title>Complete Genome Sequencing of a Novel Gloeobacter Species from a Waterfall Cave in Mexico.</title>
        <authorList>
            <person name="Saw J.H."/>
            <person name="Cardona T."/>
            <person name="Montejano G."/>
        </authorList>
    </citation>
    <scope>NUCLEOTIDE SEQUENCE [LARGE SCALE GENOMIC DNA]</scope>
    <source>
        <strain evidence="2">MG652769</strain>
    </source>
</reference>
<dbReference type="SUPFAM" id="SSF55781">
    <property type="entry name" value="GAF domain-like"/>
    <property type="match status" value="1"/>
</dbReference>